<dbReference type="Proteomes" id="UP000368418">
    <property type="component" value="Unassembled WGS sequence"/>
</dbReference>
<gene>
    <name evidence="1" type="ORF">F2Y31_22965</name>
</gene>
<name>A0A9P4DXW7_9BACE</name>
<evidence type="ECO:0000313" key="1">
    <source>
        <dbReference type="EMBL" id="KAA5491382.1"/>
    </source>
</evidence>
<evidence type="ECO:0000313" key="2">
    <source>
        <dbReference type="Proteomes" id="UP000368418"/>
    </source>
</evidence>
<dbReference type="EMBL" id="VVYD01000062">
    <property type="protein sequence ID" value="KAA5491382.1"/>
    <property type="molecule type" value="Genomic_DNA"/>
</dbReference>
<protein>
    <submittedName>
        <fullName evidence="1">Uncharacterized protein</fullName>
    </submittedName>
</protein>
<comment type="caution">
    <text evidence="1">The sequence shown here is derived from an EMBL/GenBank/DDBJ whole genome shotgun (WGS) entry which is preliminary data.</text>
</comment>
<organism evidence="1 2">
    <name type="scientific">Bacteroides caccae</name>
    <dbReference type="NCBI Taxonomy" id="47678"/>
    <lineage>
        <taxon>Bacteria</taxon>
        <taxon>Pseudomonadati</taxon>
        <taxon>Bacteroidota</taxon>
        <taxon>Bacteroidia</taxon>
        <taxon>Bacteroidales</taxon>
        <taxon>Bacteroidaceae</taxon>
        <taxon>Bacteroides</taxon>
    </lineage>
</organism>
<reference evidence="1 2" key="1">
    <citation type="journal article" date="2019" name="Nat. Med.">
        <title>A library of human gut bacterial isolates paired with longitudinal multiomics data enables mechanistic microbiome research.</title>
        <authorList>
            <person name="Poyet M."/>
            <person name="Groussin M."/>
            <person name="Gibbons S.M."/>
            <person name="Avila-Pacheco J."/>
            <person name="Jiang X."/>
            <person name="Kearney S.M."/>
            <person name="Perrotta A.R."/>
            <person name="Berdy B."/>
            <person name="Zhao S."/>
            <person name="Lieberman T.D."/>
            <person name="Swanson P.K."/>
            <person name="Smith M."/>
            <person name="Roesemann S."/>
            <person name="Alexander J.E."/>
            <person name="Rich S.A."/>
            <person name="Livny J."/>
            <person name="Vlamakis H."/>
            <person name="Clish C."/>
            <person name="Bullock K."/>
            <person name="Deik A."/>
            <person name="Scott J."/>
            <person name="Pierce K.A."/>
            <person name="Xavier R.J."/>
            <person name="Alm E.J."/>
        </authorList>
    </citation>
    <scope>NUCLEOTIDE SEQUENCE [LARGE SCALE GENOMIC DNA]</scope>
    <source>
        <strain evidence="1 2">BIOML-A19</strain>
    </source>
</reference>
<dbReference type="RefSeq" id="WP_122272014.1">
    <property type="nucleotide sequence ID" value="NZ_JADNNW010000069.1"/>
</dbReference>
<dbReference type="AlphaFoldDB" id="A0A9P4DXW7"/>
<sequence>MVCKIDTISQVFGSKVYYYFGKKREKVSLDVQFIGGYQALTNYFDSLYFNREDYNWDELNALFYYTILCDKDLKIKEVKIIQREAYDNSKYDYDGLIKRILFSTEGKWMKSTKNNRKDKYFLKFGALKLR</sequence>
<accession>A0A9P4DXW7</accession>
<proteinExistence type="predicted"/>